<evidence type="ECO:0008006" key="4">
    <source>
        <dbReference type="Google" id="ProtNLM"/>
    </source>
</evidence>
<feature type="transmembrane region" description="Helical" evidence="1">
    <location>
        <begin position="147"/>
        <end position="171"/>
    </location>
</feature>
<evidence type="ECO:0000313" key="3">
    <source>
        <dbReference type="Proteomes" id="UP000324611"/>
    </source>
</evidence>
<dbReference type="RefSeq" id="WP_149835956.1">
    <property type="nucleotide sequence ID" value="NZ_VUOC01000001.1"/>
</dbReference>
<keyword evidence="1" id="KW-0812">Transmembrane</keyword>
<keyword evidence="1" id="KW-0472">Membrane</keyword>
<reference evidence="2 3" key="2">
    <citation type="submission" date="2019-09" db="EMBL/GenBank/DDBJ databases">
        <authorList>
            <person name="Jin C."/>
        </authorList>
    </citation>
    <scope>NUCLEOTIDE SEQUENCE [LARGE SCALE GENOMIC DNA]</scope>
    <source>
        <strain evidence="2 3">BN140078</strain>
    </source>
</reference>
<evidence type="ECO:0000313" key="2">
    <source>
        <dbReference type="EMBL" id="KAA2244558.1"/>
    </source>
</evidence>
<organism evidence="2 3">
    <name type="scientific">Chitinophaga agrisoli</name>
    <dbReference type="NCBI Taxonomy" id="2607653"/>
    <lineage>
        <taxon>Bacteria</taxon>
        <taxon>Pseudomonadati</taxon>
        <taxon>Bacteroidota</taxon>
        <taxon>Chitinophagia</taxon>
        <taxon>Chitinophagales</taxon>
        <taxon>Chitinophagaceae</taxon>
        <taxon>Chitinophaga</taxon>
    </lineage>
</organism>
<accession>A0A5B2W0U1</accession>
<dbReference type="AlphaFoldDB" id="A0A5B2W0U1"/>
<protein>
    <recommendedName>
        <fullName evidence="4">Signal transducing protein</fullName>
    </recommendedName>
</protein>
<name>A0A5B2W0U1_9BACT</name>
<reference evidence="2 3" key="1">
    <citation type="submission" date="2019-09" db="EMBL/GenBank/DDBJ databases">
        <title>Chitinophaga ginsengihumi sp. nov., isolated from soil of ginseng rhizosphere.</title>
        <authorList>
            <person name="Lee J."/>
        </authorList>
    </citation>
    <scope>NUCLEOTIDE SEQUENCE [LARGE SCALE GENOMIC DNA]</scope>
    <source>
        <strain evidence="2 3">BN140078</strain>
    </source>
</reference>
<dbReference type="Proteomes" id="UP000324611">
    <property type="component" value="Unassembled WGS sequence"/>
</dbReference>
<comment type="caution">
    <text evidence="2">The sequence shown here is derived from an EMBL/GenBank/DDBJ whole genome shotgun (WGS) entry which is preliminary data.</text>
</comment>
<sequence>MSQYLTFRKLESLEEAQAIQQLLDTHNIPSQLEINKALLDTNLIGQQFDPAYWVKIPSGAFKTAETLVRESIDVKLHEVEENYYLLSFSDEELMEVIEKKDEWGNYDYALALHLLKTRGIELTDADLERIDQQRIRSLAKPDNGNNLWIFIGYLSAAFLGALGLFIGFFMLRTKKTLPDGSRAYAFSDRARRHGKYILFTGCAAVLLWLVPSLFLGIATPVYALLFGVLSLTSAHF</sequence>
<dbReference type="EMBL" id="VUOC01000001">
    <property type="protein sequence ID" value="KAA2244558.1"/>
    <property type="molecule type" value="Genomic_DNA"/>
</dbReference>
<keyword evidence="3" id="KW-1185">Reference proteome</keyword>
<feature type="transmembrane region" description="Helical" evidence="1">
    <location>
        <begin position="196"/>
        <end position="229"/>
    </location>
</feature>
<proteinExistence type="predicted"/>
<evidence type="ECO:0000256" key="1">
    <source>
        <dbReference type="SAM" id="Phobius"/>
    </source>
</evidence>
<keyword evidence="1" id="KW-1133">Transmembrane helix</keyword>
<gene>
    <name evidence="2" type="ORF">F0L74_00860</name>
</gene>